<evidence type="ECO:0000313" key="3">
    <source>
        <dbReference type="Proteomes" id="UP000201566"/>
    </source>
</evidence>
<feature type="region of interest" description="Disordered" evidence="1">
    <location>
        <begin position="72"/>
        <end position="106"/>
    </location>
</feature>
<proteinExistence type="predicted"/>
<dbReference type="RefSeq" id="YP_009430215.1">
    <property type="nucleotide sequence ID" value="NC_021858.1"/>
</dbReference>
<evidence type="ECO:0000256" key="1">
    <source>
        <dbReference type="SAM" id="MobiDB-lite"/>
    </source>
</evidence>
<protein>
    <submittedName>
        <fullName evidence="2">Uncharacterized protein</fullName>
    </submittedName>
</protein>
<organism evidence="2 3">
    <name type="scientific">Pandoravirus dulcis</name>
    <dbReference type="NCBI Taxonomy" id="1349409"/>
    <lineage>
        <taxon>Viruses</taxon>
        <taxon>Pandoravirus</taxon>
    </lineage>
</organism>
<name>A0A291AU97_9VIRU</name>
<reference evidence="2 3" key="1">
    <citation type="journal article" date="2013" name="Science">
        <title>Pandoraviruses: amoeba viruses with genomes up to 2.5 Mb reaching that of parasitic eukaryotes.</title>
        <authorList>
            <person name="Philippe N."/>
            <person name="Legendre M."/>
            <person name="Doutre G."/>
            <person name="Coute Y."/>
            <person name="Poirot O."/>
            <person name="Lescot M."/>
            <person name="Arslan D."/>
            <person name="Seltzer V."/>
            <person name="Bertaux L."/>
            <person name="Bruley C."/>
            <person name="Garin J."/>
            <person name="Claverie J.M."/>
            <person name="Abergel C."/>
        </authorList>
    </citation>
    <scope>NUCLEOTIDE SEQUENCE [LARGE SCALE GENOMIC DNA]</scope>
    <source>
        <strain evidence="2">Melbourne</strain>
    </source>
</reference>
<sequence>MAGYRGKRTKMGSSDKKGPFFRHTGRLAKRERGKTEKNKLDKIDRDPQALSIGATVEIANLCEARVRIKALGGRQDDPPPLSISDRMRDRDAHQMETEKRAALSTW</sequence>
<evidence type="ECO:0000313" key="2">
    <source>
        <dbReference type="EMBL" id="ATE82506.1"/>
    </source>
</evidence>
<dbReference type="KEGG" id="vg:34568023"/>
<feature type="region of interest" description="Disordered" evidence="1">
    <location>
        <begin position="1"/>
        <end position="23"/>
    </location>
</feature>
<gene>
    <name evidence="2" type="ORF">pdul_cds_433</name>
</gene>
<accession>A0A291AU97</accession>
<dbReference type="EMBL" id="KC977570">
    <property type="protein sequence ID" value="ATE82506.1"/>
    <property type="molecule type" value="Genomic_DNA"/>
</dbReference>
<dbReference type="Proteomes" id="UP000201566">
    <property type="component" value="Segment"/>
</dbReference>
<feature type="compositionally biased region" description="Basic and acidic residues" evidence="1">
    <location>
        <begin position="85"/>
        <end position="106"/>
    </location>
</feature>
<dbReference type="GeneID" id="34568023"/>
<feature type="compositionally biased region" description="Basic residues" evidence="1">
    <location>
        <begin position="1"/>
        <end position="10"/>
    </location>
</feature>